<accession>A0A484H7Z3</accession>
<dbReference type="Proteomes" id="UP000295264">
    <property type="component" value="Unassembled WGS sequence"/>
</dbReference>
<gene>
    <name evidence="1" type="ORF">DBR06_SOUSAS1610267</name>
</gene>
<organism evidence="1 2">
    <name type="scientific">Sousa chinensis</name>
    <name type="common">Indo-pacific humpbacked dolphin</name>
    <name type="synonym">Steno chinensis</name>
    <dbReference type="NCBI Taxonomy" id="103600"/>
    <lineage>
        <taxon>Eukaryota</taxon>
        <taxon>Metazoa</taxon>
        <taxon>Chordata</taxon>
        <taxon>Craniata</taxon>
        <taxon>Vertebrata</taxon>
        <taxon>Euteleostomi</taxon>
        <taxon>Mammalia</taxon>
        <taxon>Eutheria</taxon>
        <taxon>Laurasiatheria</taxon>
        <taxon>Artiodactyla</taxon>
        <taxon>Whippomorpha</taxon>
        <taxon>Cetacea</taxon>
        <taxon>Odontoceti</taxon>
        <taxon>Delphinidae</taxon>
        <taxon>Sousa</taxon>
    </lineage>
</organism>
<comment type="caution">
    <text evidence="1">The sequence shown here is derived from an EMBL/GenBank/DDBJ whole genome shotgun (WGS) entry which is preliminary data.</text>
</comment>
<dbReference type="EMBL" id="QWLN02000017">
    <property type="protein sequence ID" value="TEA42740.1"/>
    <property type="molecule type" value="Genomic_DNA"/>
</dbReference>
<evidence type="ECO:0000313" key="1">
    <source>
        <dbReference type="EMBL" id="TEA42740.1"/>
    </source>
</evidence>
<name>A0A484H7Z3_SOUCH</name>
<sequence>SFWKPSQGSVPSQRFRASLVTEGLRFGILLLEKCCWDSWDAP</sequence>
<evidence type="ECO:0000313" key="2">
    <source>
        <dbReference type="Proteomes" id="UP000295264"/>
    </source>
</evidence>
<keyword evidence="2" id="KW-1185">Reference proteome</keyword>
<feature type="non-terminal residue" evidence="1">
    <location>
        <position position="1"/>
    </location>
</feature>
<protein>
    <submittedName>
        <fullName evidence="1">Uncharacterized protein</fullName>
    </submittedName>
</protein>
<feature type="non-terminal residue" evidence="1">
    <location>
        <position position="42"/>
    </location>
</feature>
<reference evidence="1 2" key="1">
    <citation type="journal article" date="2018" name="Genomics">
        <title>Molecular footprints of inshore aquatic adaptation in Indo-Pacific humpback dolphin (Sousa chinensis).</title>
        <authorList>
            <person name="Ming Y."/>
            <person name="Jian J."/>
            <person name="Yu F."/>
            <person name="Yu X."/>
            <person name="Wang J."/>
            <person name="Liu W."/>
        </authorList>
    </citation>
    <scope>NUCLEOTIDE SEQUENCE [LARGE SCALE GENOMIC DNA]</scope>
    <source>
        <strain evidence="1">MY-2018</strain>
        <tissue evidence="1">Skin</tissue>
    </source>
</reference>
<proteinExistence type="predicted"/>
<dbReference type="AlphaFoldDB" id="A0A484H7Z3"/>